<sequence>MDSWSIEPLNTVATKKPRDTVPNMTTSMAGLSVTQSTTATNEQQLSDLKNFLCGIDGLQLVRHFCGWRIPKAPEFLDEILVASLDYERWDRQKSSKIHAITERGITLLRGKDLAALAGDVDSISDADLGRILDASVTYHMRVRETCHMRNESLAPDAEKNSLFATTRFVTLKECKAILTKCLDSNELGVAFQGKKAPVALIGQSLHEDKKVLLSDNYGWKVDLDRFESVVCTTNKVTDLGPLAGLPTFKGDIGDLLNSFSIDLGMGPSDPKKPNPNWLHNAANDTMFALIPALLLALYPKIYPSNAGGFPLDSSISGKSLNKTIKDCSDKKLAVASPQWGAERLCFYCDSEDDLGPSDHDPEECPVRTTAPPCKLCSTAPGKANQKYRGAGKSHRTHRCTFVNSHKVPAYPKFLQRNLTNPQDLVQLSRAFYERDPTVVDELYLKAVAQGRMGDREVEEWAKLSWMDETDEEGFYESYMENPNKDEHHRVLEQAQLQKNKRKMLKGIDALHTGNLKAAVAGGASKSTAEDVGEEQIDRAH</sequence>
<evidence type="ECO:0000256" key="1">
    <source>
        <dbReference type="SAM" id="MobiDB-lite"/>
    </source>
</evidence>
<feature type="region of interest" description="Disordered" evidence="1">
    <location>
        <begin position="518"/>
        <end position="540"/>
    </location>
</feature>
<dbReference type="InterPro" id="IPR040151">
    <property type="entry name" value="Gfd2/YDR514C-like"/>
</dbReference>
<dbReference type="PANTHER" id="PTHR28083">
    <property type="entry name" value="GOOD FOR FULL DBP5 ACTIVITY PROTEIN 2"/>
    <property type="match status" value="1"/>
</dbReference>
<gene>
    <name evidence="3" type="ORF">BU23DRAFT_663826</name>
</gene>
<dbReference type="Pfam" id="PF21762">
    <property type="entry name" value="DEDDh_C"/>
    <property type="match status" value="1"/>
</dbReference>
<name>A0A6A5UNE1_9PLEO</name>
<keyword evidence="4" id="KW-1185">Reference proteome</keyword>
<feature type="domain" description="Gfd2/YDR514C-like C-terminal" evidence="2">
    <location>
        <begin position="82"/>
        <end position="290"/>
    </location>
</feature>
<dbReference type="OrthoDB" id="3667173at2759"/>
<proteinExistence type="predicted"/>
<dbReference type="Proteomes" id="UP000800036">
    <property type="component" value="Unassembled WGS sequence"/>
</dbReference>
<dbReference type="PANTHER" id="PTHR28083:SF1">
    <property type="entry name" value="GOOD FOR FULL DBP5 ACTIVITY PROTEIN 2"/>
    <property type="match status" value="1"/>
</dbReference>
<organism evidence="3 4">
    <name type="scientific">Bimuria novae-zelandiae CBS 107.79</name>
    <dbReference type="NCBI Taxonomy" id="1447943"/>
    <lineage>
        <taxon>Eukaryota</taxon>
        <taxon>Fungi</taxon>
        <taxon>Dikarya</taxon>
        <taxon>Ascomycota</taxon>
        <taxon>Pezizomycotina</taxon>
        <taxon>Dothideomycetes</taxon>
        <taxon>Pleosporomycetidae</taxon>
        <taxon>Pleosporales</taxon>
        <taxon>Massarineae</taxon>
        <taxon>Didymosphaeriaceae</taxon>
        <taxon>Bimuria</taxon>
    </lineage>
</organism>
<reference evidence="3" key="1">
    <citation type="journal article" date="2020" name="Stud. Mycol.">
        <title>101 Dothideomycetes genomes: a test case for predicting lifestyles and emergence of pathogens.</title>
        <authorList>
            <person name="Haridas S."/>
            <person name="Albert R."/>
            <person name="Binder M."/>
            <person name="Bloem J."/>
            <person name="Labutti K."/>
            <person name="Salamov A."/>
            <person name="Andreopoulos B."/>
            <person name="Baker S."/>
            <person name="Barry K."/>
            <person name="Bills G."/>
            <person name="Bluhm B."/>
            <person name="Cannon C."/>
            <person name="Castanera R."/>
            <person name="Culley D."/>
            <person name="Daum C."/>
            <person name="Ezra D."/>
            <person name="Gonzalez J."/>
            <person name="Henrissat B."/>
            <person name="Kuo A."/>
            <person name="Liang C."/>
            <person name="Lipzen A."/>
            <person name="Lutzoni F."/>
            <person name="Magnuson J."/>
            <person name="Mondo S."/>
            <person name="Nolan M."/>
            <person name="Ohm R."/>
            <person name="Pangilinan J."/>
            <person name="Park H.-J."/>
            <person name="Ramirez L."/>
            <person name="Alfaro M."/>
            <person name="Sun H."/>
            <person name="Tritt A."/>
            <person name="Yoshinaga Y."/>
            <person name="Zwiers L.-H."/>
            <person name="Turgeon B."/>
            <person name="Goodwin S."/>
            <person name="Spatafora J."/>
            <person name="Crous P."/>
            <person name="Grigoriev I."/>
        </authorList>
    </citation>
    <scope>NUCLEOTIDE SEQUENCE</scope>
    <source>
        <strain evidence="3">CBS 107.79</strain>
    </source>
</reference>
<accession>A0A6A5UNE1</accession>
<evidence type="ECO:0000313" key="3">
    <source>
        <dbReference type="EMBL" id="KAF1966184.1"/>
    </source>
</evidence>
<dbReference type="AlphaFoldDB" id="A0A6A5UNE1"/>
<dbReference type="InterPro" id="IPR048519">
    <property type="entry name" value="Gfd2/YDR514C-like_C"/>
</dbReference>
<dbReference type="EMBL" id="ML976750">
    <property type="protein sequence ID" value="KAF1966184.1"/>
    <property type="molecule type" value="Genomic_DNA"/>
</dbReference>
<dbReference type="GO" id="GO:0005634">
    <property type="term" value="C:nucleus"/>
    <property type="evidence" value="ECO:0007669"/>
    <property type="project" value="TreeGrafter"/>
</dbReference>
<evidence type="ECO:0000259" key="2">
    <source>
        <dbReference type="Pfam" id="PF21762"/>
    </source>
</evidence>
<evidence type="ECO:0000313" key="4">
    <source>
        <dbReference type="Proteomes" id="UP000800036"/>
    </source>
</evidence>
<protein>
    <recommendedName>
        <fullName evidence="2">Gfd2/YDR514C-like C-terminal domain-containing protein</fullName>
    </recommendedName>
</protein>